<dbReference type="OrthoDB" id="4473401at2759"/>
<evidence type="ECO:0000313" key="3">
    <source>
        <dbReference type="Proteomes" id="UP000230423"/>
    </source>
</evidence>
<dbReference type="GO" id="GO:0004867">
    <property type="term" value="F:serine-type endopeptidase inhibitor activity"/>
    <property type="evidence" value="ECO:0007669"/>
    <property type="project" value="InterPro"/>
</dbReference>
<dbReference type="PANTHER" id="PTHR46339">
    <property type="entry name" value="PROTEIN CBG15282-RELATED"/>
    <property type="match status" value="1"/>
</dbReference>
<dbReference type="PROSITE" id="PS50279">
    <property type="entry name" value="BPTI_KUNITZ_2"/>
    <property type="match status" value="1"/>
</dbReference>
<gene>
    <name evidence="2" type="ORF">TELCIR_00216</name>
</gene>
<reference evidence="2 3" key="1">
    <citation type="submission" date="2015-09" db="EMBL/GenBank/DDBJ databases">
        <title>Draft genome of the parasitic nematode Teladorsagia circumcincta isolate WARC Sus (inbred).</title>
        <authorList>
            <person name="Mitreva M."/>
        </authorList>
    </citation>
    <scope>NUCLEOTIDE SEQUENCE [LARGE SCALE GENOMIC DNA]</scope>
    <source>
        <strain evidence="2 3">S</strain>
    </source>
</reference>
<dbReference type="Proteomes" id="UP000230423">
    <property type="component" value="Unassembled WGS sequence"/>
</dbReference>
<dbReference type="CDD" id="cd22593">
    <property type="entry name" value="Kunitz_conkunitzin"/>
    <property type="match status" value="1"/>
</dbReference>
<evidence type="ECO:0000313" key="2">
    <source>
        <dbReference type="EMBL" id="PIO77635.1"/>
    </source>
</evidence>
<dbReference type="InterPro" id="IPR028150">
    <property type="entry name" value="Lustrin_cystein"/>
</dbReference>
<keyword evidence="3" id="KW-1185">Reference proteome</keyword>
<evidence type="ECO:0000259" key="1">
    <source>
        <dbReference type="PROSITE" id="PS50279"/>
    </source>
</evidence>
<sequence>MGPDNRPVSCSVGMNTCGAGFWCHFGANQQTTVCCPGRVYVNVCPVGSPLLDASNRPVPCTFGANSCGDGYWCHLGLVPDEYQCCPGEPTVPGACQGLPEVQGELGAPAPPATRYYYDEAEMACKPFIYNGRKGNQNNFLTLEDCEQTCNGESA</sequence>
<dbReference type="InterPro" id="IPR006150">
    <property type="entry name" value="Cys_repeat_1"/>
</dbReference>
<organism evidence="2 3">
    <name type="scientific">Teladorsagia circumcincta</name>
    <name type="common">Brown stomach worm</name>
    <name type="synonym">Ostertagia circumcincta</name>
    <dbReference type="NCBI Taxonomy" id="45464"/>
    <lineage>
        <taxon>Eukaryota</taxon>
        <taxon>Metazoa</taxon>
        <taxon>Ecdysozoa</taxon>
        <taxon>Nematoda</taxon>
        <taxon>Chromadorea</taxon>
        <taxon>Rhabditida</taxon>
        <taxon>Rhabditina</taxon>
        <taxon>Rhabditomorpha</taxon>
        <taxon>Strongyloidea</taxon>
        <taxon>Trichostrongylidae</taxon>
        <taxon>Teladorsagia</taxon>
    </lineage>
</organism>
<dbReference type="EMBL" id="KZ344990">
    <property type="protein sequence ID" value="PIO77635.1"/>
    <property type="molecule type" value="Genomic_DNA"/>
</dbReference>
<dbReference type="SMART" id="SM00131">
    <property type="entry name" value="KU"/>
    <property type="match status" value="1"/>
</dbReference>
<feature type="domain" description="BPTI/Kunitz inhibitor" evidence="1">
    <location>
        <begin position="85"/>
        <end position="149"/>
    </location>
</feature>
<dbReference type="SMART" id="SM00289">
    <property type="entry name" value="WR1"/>
    <property type="match status" value="2"/>
</dbReference>
<dbReference type="Gene3D" id="4.10.410.10">
    <property type="entry name" value="Pancreatic trypsin inhibitor Kunitz domain"/>
    <property type="match status" value="1"/>
</dbReference>
<dbReference type="Pfam" id="PF14625">
    <property type="entry name" value="Lustrin_cystein"/>
    <property type="match status" value="2"/>
</dbReference>
<dbReference type="PANTHER" id="PTHR46339:SF1">
    <property type="entry name" value="BPTI_KUNITZ INHIBITOR DOMAIN-CONTAINING PROTEIN"/>
    <property type="match status" value="1"/>
</dbReference>
<dbReference type="AlphaFoldDB" id="A0A2G9V569"/>
<accession>A0A2G9V569</accession>
<dbReference type="SUPFAM" id="SSF57362">
    <property type="entry name" value="BPTI-like"/>
    <property type="match status" value="1"/>
</dbReference>
<proteinExistence type="predicted"/>
<protein>
    <submittedName>
        <fullName evidence="2">Kunitz/Bovine pancreatic trypsin inhibitor domain protein</fullName>
    </submittedName>
</protein>
<name>A0A2G9V569_TELCI</name>
<dbReference type="InterPro" id="IPR002223">
    <property type="entry name" value="Kunitz_BPTI"/>
</dbReference>
<dbReference type="Pfam" id="PF00014">
    <property type="entry name" value="Kunitz_BPTI"/>
    <property type="match status" value="1"/>
</dbReference>
<dbReference type="InterPro" id="IPR053014">
    <property type="entry name" value="Cuticle_assoc_divergent"/>
</dbReference>
<dbReference type="InterPro" id="IPR036880">
    <property type="entry name" value="Kunitz_BPTI_sf"/>
</dbReference>